<reference evidence="2 3" key="1">
    <citation type="submission" date="2012-04" db="EMBL/GenBank/DDBJ databases">
        <title>Complete genome of Rhodanobacter sp. 2APBS1.</title>
        <authorList>
            <consortium name="US DOE Joint Genome Institute"/>
            <person name="Huntemann M."/>
            <person name="Wei C.-L."/>
            <person name="Han J."/>
            <person name="Detter J.C."/>
            <person name="Han C."/>
            <person name="Tapia R."/>
            <person name="Munk A.C.C."/>
            <person name="Chen A."/>
            <person name="Krypides N."/>
            <person name="Mavromatis K."/>
            <person name="Markowitz V."/>
            <person name="Szeto E."/>
            <person name="Ivanova N."/>
            <person name="Mikhailova N."/>
            <person name="Ovchinnikova G."/>
            <person name="Pagani I."/>
            <person name="Pati A."/>
            <person name="Goodwin L."/>
            <person name="Peters L."/>
            <person name="Pitluck S."/>
            <person name="Woyke T."/>
            <person name="Prakash O."/>
            <person name="Elkins J."/>
            <person name="Brown S."/>
            <person name="Palumbo A."/>
            <person name="Hemme C."/>
            <person name="Zhou J."/>
            <person name="Watson D."/>
            <person name="Jardine P."/>
            <person name="Kostka J."/>
            <person name="Green S."/>
        </authorList>
    </citation>
    <scope>NUCLEOTIDE SEQUENCE [LARGE SCALE GENOMIC DNA]</scope>
    <source>
        <strain evidence="2 3">2APBS1</strain>
    </source>
</reference>
<evidence type="ECO:0000259" key="1">
    <source>
        <dbReference type="Pfam" id="PF21168"/>
    </source>
</evidence>
<dbReference type="InterPro" id="IPR035959">
    <property type="entry name" value="RutC-like_sf"/>
</dbReference>
<dbReference type="Proteomes" id="UP000011859">
    <property type="component" value="Chromosome"/>
</dbReference>
<dbReference type="HOGENOM" id="CLU_060951_0_0_6"/>
<dbReference type="InterPro" id="IPR049368">
    <property type="entry name" value="FkbO_Hyg5-like_N"/>
</dbReference>
<feature type="domain" description="Chorismatase FkbO/Hyg5-like N-terminal" evidence="1">
    <location>
        <begin position="69"/>
        <end position="191"/>
    </location>
</feature>
<dbReference type="STRING" id="666685.R2APBS1_3770"/>
<dbReference type="KEGG" id="rhd:R2APBS1_3770"/>
<dbReference type="EMBL" id="CP003470">
    <property type="protein sequence ID" value="AGG90829.1"/>
    <property type="molecule type" value="Genomic_DNA"/>
</dbReference>
<protein>
    <recommendedName>
        <fullName evidence="1">Chorismatase FkbO/Hyg5-like N-terminal domain-containing protein</fullName>
    </recommendedName>
</protein>
<evidence type="ECO:0000313" key="3">
    <source>
        <dbReference type="Proteomes" id="UP000011859"/>
    </source>
</evidence>
<name>M4NIU8_9GAMM</name>
<dbReference type="SUPFAM" id="SSF55298">
    <property type="entry name" value="YjgF-like"/>
    <property type="match status" value="1"/>
</dbReference>
<evidence type="ECO:0000313" key="2">
    <source>
        <dbReference type="EMBL" id="AGG90829.1"/>
    </source>
</evidence>
<dbReference type="AlphaFoldDB" id="M4NIU8"/>
<sequence>MMQGCENPQMDPLPRRAPQVCYRTGEAAALLAEPGTLALFGFGAGTPASADPRYLQVALEPFDADAPLELWRVDAPVSCGSDGALHWSAGGGWLFVALELDEREHGGPTATARLAYERLHRFVATRAAQHVLRVWNYLGAINHGDGDAERYKHFCDGRAAGMGDFFAEGFPAATAIGHHGDEHRLQVYLLAGDQAGLRVENPRQVSAWRYPRQYGRTPPSFARAMALPAQDVLAISGTAAVVGHASAHQDDLDAQLEETLLNLETLLASAGMAAGFDPRSPLKVYVRHAADAARARDFLQHRLPGVPLLLLHGNICRRELLVEIDGWRYAWSGE</sequence>
<accession>M4NIU8</accession>
<dbReference type="OrthoDB" id="1114505at2"/>
<gene>
    <name evidence="2" type="ORF">R2APBS1_3770</name>
</gene>
<organism evidence="2 3">
    <name type="scientific">Rhodanobacter denitrificans</name>
    <dbReference type="NCBI Taxonomy" id="666685"/>
    <lineage>
        <taxon>Bacteria</taxon>
        <taxon>Pseudomonadati</taxon>
        <taxon>Pseudomonadota</taxon>
        <taxon>Gammaproteobacteria</taxon>
        <taxon>Lysobacterales</taxon>
        <taxon>Rhodanobacteraceae</taxon>
        <taxon>Rhodanobacter</taxon>
    </lineage>
</organism>
<dbReference type="Pfam" id="PF21168">
    <property type="entry name" value="FkbO_Hyg5-like_N"/>
    <property type="match status" value="1"/>
</dbReference>
<keyword evidence="3" id="KW-1185">Reference proteome</keyword>
<proteinExistence type="predicted"/>
<dbReference type="eggNOG" id="COG0251">
    <property type="taxonomic scope" value="Bacteria"/>
</dbReference>
<dbReference type="Gene3D" id="3.30.1330.40">
    <property type="entry name" value="RutC-like"/>
    <property type="match status" value="1"/>
</dbReference>
<dbReference type="RefSeq" id="WP_015449079.1">
    <property type="nucleotide sequence ID" value="NC_020541.1"/>
</dbReference>